<evidence type="ECO:0000256" key="15">
    <source>
        <dbReference type="ARBA" id="ARBA00049244"/>
    </source>
</evidence>
<evidence type="ECO:0000256" key="6">
    <source>
        <dbReference type="ARBA" id="ARBA00022679"/>
    </source>
</evidence>
<dbReference type="FunFam" id="3.40.1170.60:FF:000001">
    <property type="entry name" value="DNA polymerase IV"/>
    <property type="match status" value="1"/>
</dbReference>
<name>A0A4Y9IMP8_9BACT</name>
<dbReference type="CDD" id="cd03586">
    <property type="entry name" value="PolY_Pol_IV_kappa"/>
    <property type="match status" value="1"/>
</dbReference>
<comment type="similarity">
    <text evidence="2 16">Belongs to the DNA polymerase type-Y family.</text>
</comment>
<dbReference type="Pfam" id="PF00817">
    <property type="entry name" value="IMS"/>
    <property type="match status" value="1"/>
</dbReference>
<keyword evidence="12 16" id="KW-0239">DNA-directed DNA polymerase</keyword>
<evidence type="ECO:0000256" key="13">
    <source>
        <dbReference type="ARBA" id="ARBA00023125"/>
    </source>
</evidence>
<evidence type="ECO:0000256" key="2">
    <source>
        <dbReference type="ARBA" id="ARBA00010945"/>
    </source>
</evidence>
<comment type="function">
    <text evidence="16">Poorly processive, error-prone DNA polymerase involved in untargeted mutagenesis. Copies undamaged DNA at stalled replication forks, which arise in vivo from mismatched or misaligned primer ends. These misaligned primers can be extended by PolIV. Exhibits no 3'-5' exonuclease (proofreading) activity. May be involved in translesional synthesis, in conjunction with the beta clamp from PolIII.</text>
</comment>
<keyword evidence="11 16" id="KW-0460">Magnesium</keyword>
<dbReference type="GO" id="GO:0006281">
    <property type="term" value="P:DNA repair"/>
    <property type="evidence" value="ECO:0007669"/>
    <property type="project" value="UniProtKB-UniRule"/>
</dbReference>
<dbReference type="EC" id="2.7.7.7" evidence="16"/>
<dbReference type="OrthoDB" id="9808813at2"/>
<dbReference type="InterPro" id="IPR043502">
    <property type="entry name" value="DNA/RNA_pol_sf"/>
</dbReference>
<evidence type="ECO:0000256" key="5">
    <source>
        <dbReference type="ARBA" id="ARBA00022490"/>
    </source>
</evidence>
<comment type="cofactor">
    <cofactor evidence="16">
        <name>Mg(2+)</name>
        <dbReference type="ChEBI" id="CHEBI:18420"/>
    </cofactor>
    <text evidence="16">Binds 2 magnesium ions per subunit.</text>
</comment>
<feature type="site" description="Substrate discrimination" evidence="16">
    <location>
        <position position="13"/>
    </location>
</feature>
<accession>A0A4Y9IMP8</accession>
<gene>
    <name evidence="16 18" type="primary">dinB</name>
    <name evidence="18" type="ORF">E4T88_07000</name>
</gene>
<evidence type="ECO:0000256" key="10">
    <source>
        <dbReference type="ARBA" id="ARBA00022763"/>
    </source>
</evidence>
<protein>
    <recommendedName>
        <fullName evidence="16">DNA polymerase IV</fullName>
        <shortName evidence="16">Pol IV</shortName>
        <ecNumber evidence="16">2.7.7.7</ecNumber>
    </recommendedName>
</protein>
<evidence type="ECO:0000313" key="18">
    <source>
        <dbReference type="EMBL" id="TFU89753.1"/>
    </source>
</evidence>
<feature type="binding site" evidence="16">
    <location>
        <position position="8"/>
    </location>
    <ligand>
        <name>Mg(2+)</name>
        <dbReference type="ChEBI" id="CHEBI:18420"/>
    </ligand>
</feature>
<dbReference type="Proteomes" id="UP000298285">
    <property type="component" value="Unassembled WGS sequence"/>
</dbReference>
<evidence type="ECO:0000256" key="9">
    <source>
        <dbReference type="ARBA" id="ARBA00022723"/>
    </source>
</evidence>
<dbReference type="SUPFAM" id="SSF100879">
    <property type="entry name" value="Lesion bypass DNA polymerase (Y-family), little finger domain"/>
    <property type="match status" value="1"/>
</dbReference>
<proteinExistence type="inferred from homology"/>
<keyword evidence="7 16" id="KW-0548">Nucleotidyltransferase</keyword>
<dbReference type="PANTHER" id="PTHR11076">
    <property type="entry name" value="DNA REPAIR POLYMERASE UMUC / TRANSFERASE FAMILY MEMBER"/>
    <property type="match status" value="1"/>
</dbReference>
<keyword evidence="5 16" id="KW-0963">Cytoplasm</keyword>
<sequence>MRKIIHIDMDAFYASIEQRDYPEYRGKPLAVGYAGPRGVVAAASYEARRYGVRSAMASKTALRKCPHLIFVPARFDVYKSVSKQIMEIFHEYTDLVEPLSLDEAFLDVTENNMNIASATQIAQEIKQKIRDATNLTASAGVSFNKFLAKIASDQNKPNGLFVVKPKVAEQFVESLAIEQFFGVGKVTAKVMHQMGIKTGWDLKQRSENELVSVFGKAGHIYYQNARAIDYRPVESQRIRKSISSETTFDRDIDSLDELAVELDVVARDTFDYLQKKKFKGRTVTLKIKYADFKIITRSRTFADAVEDYESFYKAGFELLKLVDLSPKVRLIGLGVKNSDDEMGWYDAVQLRINFEEDEAKG</sequence>
<dbReference type="Gene3D" id="3.30.1490.100">
    <property type="entry name" value="DNA polymerase, Y-family, little finger domain"/>
    <property type="match status" value="1"/>
</dbReference>
<evidence type="ECO:0000256" key="8">
    <source>
        <dbReference type="ARBA" id="ARBA00022705"/>
    </source>
</evidence>
<dbReference type="GO" id="GO:0042276">
    <property type="term" value="P:error-prone translesion synthesis"/>
    <property type="evidence" value="ECO:0007669"/>
    <property type="project" value="TreeGrafter"/>
</dbReference>
<comment type="subunit">
    <text evidence="3 16">Monomer.</text>
</comment>
<evidence type="ECO:0000256" key="16">
    <source>
        <dbReference type="HAMAP-Rule" id="MF_01113"/>
    </source>
</evidence>
<dbReference type="FunFam" id="3.30.70.270:FF:000002">
    <property type="entry name" value="DNA polymerase IV"/>
    <property type="match status" value="1"/>
</dbReference>
<dbReference type="GO" id="GO:0000287">
    <property type="term" value="F:magnesium ion binding"/>
    <property type="evidence" value="ECO:0007669"/>
    <property type="project" value="UniProtKB-UniRule"/>
</dbReference>
<dbReference type="GO" id="GO:0006261">
    <property type="term" value="P:DNA-templated DNA replication"/>
    <property type="evidence" value="ECO:0007669"/>
    <property type="project" value="UniProtKB-UniRule"/>
</dbReference>
<dbReference type="GO" id="GO:0009432">
    <property type="term" value="P:SOS response"/>
    <property type="evidence" value="ECO:0007669"/>
    <property type="project" value="UniProtKB-ARBA"/>
</dbReference>
<dbReference type="InterPro" id="IPR001126">
    <property type="entry name" value="UmuC"/>
</dbReference>
<keyword evidence="9 16" id="KW-0479">Metal-binding</keyword>
<evidence type="ECO:0000256" key="1">
    <source>
        <dbReference type="ARBA" id="ARBA00004496"/>
    </source>
</evidence>
<feature type="binding site" evidence="16">
    <location>
        <position position="102"/>
    </location>
    <ligand>
        <name>Mg(2+)</name>
        <dbReference type="ChEBI" id="CHEBI:18420"/>
    </ligand>
</feature>
<dbReference type="InterPro" id="IPR017961">
    <property type="entry name" value="DNA_pol_Y-fam_little_finger"/>
</dbReference>
<dbReference type="PROSITE" id="PS50173">
    <property type="entry name" value="UMUC"/>
    <property type="match status" value="1"/>
</dbReference>
<comment type="catalytic activity">
    <reaction evidence="15 16">
        <text>DNA(n) + a 2'-deoxyribonucleoside 5'-triphosphate = DNA(n+1) + diphosphate</text>
        <dbReference type="Rhea" id="RHEA:22508"/>
        <dbReference type="Rhea" id="RHEA-COMP:17339"/>
        <dbReference type="Rhea" id="RHEA-COMP:17340"/>
        <dbReference type="ChEBI" id="CHEBI:33019"/>
        <dbReference type="ChEBI" id="CHEBI:61560"/>
        <dbReference type="ChEBI" id="CHEBI:173112"/>
        <dbReference type="EC" id="2.7.7.7"/>
    </reaction>
</comment>
<evidence type="ECO:0000313" key="19">
    <source>
        <dbReference type="Proteomes" id="UP000298285"/>
    </source>
</evidence>
<dbReference type="InterPro" id="IPR043128">
    <property type="entry name" value="Rev_trsase/Diguanyl_cyclase"/>
</dbReference>
<comment type="subcellular location">
    <subcellularLocation>
        <location evidence="1 16">Cytoplasm</location>
    </subcellularLocation>
</comment>
<dbReference type="NCBIfam" id="NF002677">
    <property type="entry name" value="PRK02406.1"/>
    <property type="match status" value="1"/>
</dbReference>
<dbReference type="Gene3D" id="1.10.150.20">
    <property type="entry name" value="5' to 3' exonuclease, C-terminal subdomain"/>
    <property type="match status" value="1"/>
</dbReference>
<evidence type="ECO:0000256" key="11">
    <source>
        <dbReference type="ARBA" id="ARBA00022842"/>
    </source>
</evidence>
<evidence type="ECO:0000256" key="3">
    <source>
        <dbReference type="ARBA" id="ARBA00011245"/>
    </source>
</evidence>
<keyword evidence="8 16" id="KW-0235">DNA replication</keyword>
<feature type="domain" description="UmuC" evidence="17">
    <location>
        <begin position="4"/>
        <end position="184"/>
    </location>
</feature>
<dbReference type="RefSeq" id="WP_135104752.1">
    <property type="nucleotide sequence ID" value="NZ_JADGKW010000002.1"/>
</dbReference>
<dbReference type="Gene3D" id="3.30.70.270">
    <property type="match status" value="1"/>
</dbReference>
<keyword evidence="10 16" id="KW-0227">DNA damage</keyword>
<dbReference type="Pfam" id="PF11799">
    <property type="entry name" value="IMS_C"/>
    <property type="match status" value="1"/>
</dbReference>
<keyword evidence="13 16" id="KW-0238">DNA-binding</keyword>
<organism evidence="18 19">
    <name type="scientific">Dysgonomonas mossii</name>
    <dbReference type="NCBI Taxonomy" id="163665"/>
    <lineage>
        <taxon>Bacteria</taxon>
        <taxon>Pseudomonadati</taxon>
        <taxon>Bacteroidota</taxon>
        <taxon>Bacteroidia</taxon>
        <taxon>Bacteroidales</taxon>
        <taxon>Dysgonomonadaceae</taxon>
        <taxon>Dysgonomonas</taxon>
    </lineage>
</organism>
<dbReference type="Gene3D" id="3.40.1170.60">
    <property type="match status" value="1"/>
</dbReference>
<dbReference type="FunFam" id="3.30.1490.100:FF:000004">
    <property type="entry name" value="DNA polymerase IV"/>
    <property type="match status" value="1"/>
</dbReference>
<dbReference type="InterPro" id="IPR036775">
    <property type="entry name" value="DNA_pol_Y-fam_lit_finger_sf"/>
</dbReference>
<dbReference type="GO" id="GO:0003887">
    <property type="term" value="F:DNA-directed DNA polymerase activity"/>
    <property type="evidence" value="ECO:0007669"/>
    <property type="project" value="UniProtKB-UniRule"/>
</dbReference>
<keyword evidence="14 16" id="KW-0234">DNA repair</keyword>
<dbReference type="EMBL" id="SPPK01000002">
    <property type="protein sequence ID" value="TFU89753.1"/>
    <property type="molecule type" value="Genomic_DNA"/>
</dbReference>
<evidence type="ECO:0000259" key="17">
    <source>
        <dbReference type="PROSITE" id="PS50173"/>
    </source>
</evidence>
<dbReference type="AlphaFoldDB" id="A0A4Y9IMP8"/>
<evidence type="ECO:0000256" key="14">
    <source>
        <dbReference type="ARBA" id="ARBA00023204"/>
    </source>
</evidence>
<comment type="caution">
    <text evidence="18">The sequence shown here is derived from an EMBL/GenBank/DDBJ whole genome shotgun (WGS) entry which is preliminary data.</text>
</comment>
<keyword evidence="6 16" id="KW-0808">Transferase</keyword>
<feature type="active site" evidence="16">
    <location>
        <position position="103"/>
    </location>
</feature>
<dbReference type="InterPro" id="IPR022880">
    <property type="entry name" value="DNApol_IV"/>
</dbReference>
<keyword evidence="4 16" id="KW-0515">Mutator protein</keyword>
<dbReference type="HAMAP" id="MF_01113">
    <property type="entry name" value="DNApol_IV"/>
    <property type="match status" value="1"/>
</dbReference>
<dbReference type="SUPFAM" id="SSF56672">
    <property type="entry name" value="DNA/RNA polymerases"/>
    <property type="match status" value="1"/>
</dbReference>
<dbReference type="GO" id="GO:0003684">
    <property type="term" value="F:damaged DNA binding"/>
    <property type="evidence" value="ECO:0007669"/>
    <property type="project" value="InterPro"/>
</dbReference>
<evidence type="ECO:0000256" key="12">
    <source>
        <dbReference type="ARBA" id="ARBA00022932"/>
    </source>
</evidence>
<dbReference type="GO" id="GO:0005829">
    <property type="term" value="C:cytosol"/>
    <property type="evidence" value="ECO:0007669"/>
    <property type="project" value="TreeGrafter"/>
</dbReference>
<reference evidence="18 19" key="1">
    <citation type="submission" date="2019-03" db="EMBL/GenBank/DDBJ databases">
        <title>Diversity of the mouse oral microbiome.</title>
        <authorList>
            <person name="Joseph S."/>
            <person name="Aduse-Opoku J."/>
            <person name="Curtis M."/>
            <person name="Wade W."/>
            <person name="Hashim A."/>
        </authorList>
    </citation>
    <scope>NUCLEOTIDE SEQUENCE [LARGE SCALE GENOMIC DNA]</scope>
    <source>
        <strain evidence="18 19">P11</strain>
    </source>
</reference>
<dbReference type="PANTHER" id="PTHR11076:SF33">
    <property type="entry name" value="DNA POLYMERASE KAPPA"/>
    <property type="match status" value="1"/>
</dbReference>
<dbReference type="InterPro" id="IPR050116">
    <property type="entry name" value="DNA_polymerase-Y"/>
</dbReference>
<evidence type="ECO:0000256" key="4">
    <source>
        <dbReference type="ARBA" id="ARBA00022457"/>
    </source>
</evidence>
<evidence type="ECO:0000256" key="7">
    <source>
        <dbReference type="ARBA" id="ARBA00022695"/>
    </source>
</evidence>